<dbReference type="PANTHER" id="PTHR38436">
    <property type="entry name" value="POLYKETIDE CYCLASE SNOAL-LIKE DOMAIN"/>
    <property type="match status" value="1"/>
</dbReference>
<accession>A0A1L7W8V6</accession>
<reference evidence="2" key="1">
    <citation type="journal article" date="2016" name="Genome Biol. Evol.">
        <title>Comparative 'omics' of the Fusarium fujikuroi species complex highlights differences in genetic potential and metabolite synthesis.</title>
        <authorList>
            <person name="Niehaus E.-M."/>
            <person name="Muensterkoetter M."/>
            <person name="Proctor R.H."/>
            <person name="Brown D.W."/>
            <person name="Sharon A."/>
            <person name="Idan Y."/>
            <person name="Oren-Young L."/>
            <person name="Sieber C.M."/>
            <person name="Novak O."/>
            <person name="Pencik A."/>
            <person name="Tarkowska D."/>
            <person name="Hromadova K."/>
            <person name="Freeman S."/>
            <person name="Maymon M."/>
            <person name="Elazar M."/>
            <person name="Youssef S.A."/>
            <person name="El-Shabrawy E.S.M."/>
            <person name="Shalaby A.B.A."/>
            <person name="Houterman P."/>
            <person name="Brock N.L."/>
            <person name="Burkhardt I."/>
            <person name="Tsavkelova E.A."/>
            <person name="Dickschat J.S."/>
            <person name="Galuszka P."/>
            <person name="Gueldener U."/>
            <person name="Tudzynski B."/>
        </authorList>
    </citation>
    <scope>NUCLEOTIDE SEQUENCE [LARGE SCALE GENOMIC DNA]</scope>
    <source>
        <strain evidence="2">ET1</strain>
    </source>
</reference>
<evidence type="ECO:0008006" key="3">
    <source>
        <dbReference type="Google" id="ProtNLM"/>
    </source>
</evidence>
<dbReference type="SUPFAM" id="SSF54427">
    <property type="entry name" value="NTF2-like"/>
    <property type="match status" value="1"/>
</dbReference>
<dbReference type="Gene3D" id="3.10.450.50">
    <property type="match status" value="1"/>
</dbReference>
<sequence length="170" mass="18972">MPTQEETKNLEVIQEYFTEYWGKGNPEIVNKLCADNFVINYPMHGPRYGKENAKKMLSEFKEARRPMQNSQLNISFHAYQHPLIASGPYVVGRWIGGGTHAGVAFHDLAVGALEKANTGKKMYFSGTTIFTLKDGLIVDETGEEGALTALQQLGLVQQPNPGKEVKYLHE</sequence>
<dbReference type="Pfam" id="PF07366">
    <property type="entry name" value="SnoaL"/>
    <property type="match status" value="1"/>
</dbReference>
<protein>
    <recommendedName>
        <fullName evidence="3">SnoaL-like domain-containing protein</fullName>
    </recommendedName>
</protein>
<evidence type="ECO:0000313" key="2">
    <source>
        <dbReference type="Proteomes" id="UP000183971"/>
    </source>
</evidence>
<gene>
    <name evidence="1" type="ORF">FPRO_12463</name>
</gene>
<organism evidence="1 2">
    <name type="scientific">Fusarium proliferatum (strain ET1)</name>
    <name type="common">Orchid endophyte fungus</name>
    <dbReference type="NCBI Taxonomy" id="1227346"/>
    <lineage>
        <taxon>Eukaryota</taxon>
        <taxon>Fungi</taxon>
        <taxon>Dikarya</taxon>
        <taxon>Ascomycota</taxon>
        <taxon>Pezizomycotina</taxon>
        <taxon>Sordariomycetes</taxon>
        <taxon>Hypocreomycetidae</taxon>
        <taxon>Hypocreales</taxon>
        <taxon>Nectriaceae</taxon>
        <taxon>Fusarium</taxon>
        <taxon>Fusarium fujikuroi species complex</taxon>
    </lineage>
</organism>
<keyword evidence="2" id="KW-1185">Reference proteome</keyword>
<name>A0A1L7W8V6_FUSPR</name>
<dbReference type="EMBL" id="FJOF01000015">
    <property type="protein sequence ID" value="CZR49026.1"/>
    <property type="molecule type" value="Genomic_DNA"/>
</dbReference>
<dbReference type="GeneID" id="42057328"/>
<comment type="caution">
    <text evidence="1">The sequence shown here is derived from an EMBL/GenBank/DDBJ whole genome shotgun (WGS) entry which is preliminary data.</text>
</comment>
<evidence type="ECO:0000313" key="1">
    <source>
        <dbReference type="EMBL" id="CZR49026.1"/>
    </source>
</evidence>
<dbReference type="PANTHER" id="PTHR38436:SF1">
    <property type="entry name" value="ESTER CYCLASE"/>
    <property type="match status" value="1"/>
</dbReference>
<dbReference type="InterPro" id="IPR032710">
    <property type="entry name" value="NTF2-like_dom_sf"/>
</dbReference>
<dbReference type="Proteomes" id="UP000183971">
    <property type="component" value="Unassembled WGS sequence"/>
</dbReference>
<proteinExistence type="predicted"/>
<dbReference type="InterPro" id="IPR009959">
    <property type="entry name" value="Cyclase_SnoaL-like"/>
</dbReference>
<dbReference type="GO" id="GO:0030638">
    <property type="term" value="P:polyketide metabolic process"/>
    <property type="evidence" value="ECO:0007669"/>
    <property type="project" value="InterPro"/>
</dbReference>
<dbReference type="AlphaFoldDB" id="A0A1L7W8V6"/>
<dbReference type="VEuPathDB" id="FungiDB:FPRO_12463"/>
<dbReference type="RefSeq" id="XP_031089540.1">
    <property type="nucleotide sequence ID" value="XM_031224264.1"/>
</dbReference>